<dbReference type="RefSeq" id="WP_126724982.1">
    <property type="nucleotide sequence ID" value="NZ_RYZH01000014.1"/>
</dbReference>
<feature type="domain" description="Type II secretion system protein GspF" evidence="9">
    <location>
        <begin position="32"/>
        <end position="152"/>
    </location>
</feature>
<accession>A0A432MKX4</accession>
<keyword evidence="6 8" id="KW-0472">Membrane</keyword>
<dbReference type="OrthoDB" id="267134at2"/>
<evidence type="ECO:0000313" key="10">
    <source>
        <dbReference type="EMBL" id="RUL88073.1"/>
    </source>
</evidence>
<comment type="caution">
    <text evidence="10">The sequence shown here is derived from an EMBL/GenBank/DDBJ whole genome shotgun (WGS) entry which is preliminary data.</text>
</comment>
<keyword evidence="4 8" id="KW-0812">Transmembrane</keyword>
<dbReference type="GO" id="GO:0005886">
    <property type="term" value="C:plasma membrane"/>
    <property type="evidence" value="ECO:0007669"/>
    <property type="project" value="UniProtKB-SubCell"/>
</dbReference>
<evidence type="ECO:0000256" key="2">
    <source>
        <dbReference type="ARBA" id="ARBA00005745"/>
    </source>
</evidence>
<gene>
    <name evidence="10" type="ORF">TsocGM_09020</name>
</gene>
<dbReference type="InterPro" id="IPR003004">
    <property type="entry name" value="GspF/PilC"/>
</dbReference>
<evidence type="ECO:0000313" key="11">
    <source>
        <dbReference type="Proteomes" id="UP000280296"/>
    </source>
</evidence>
<organism evidence="10 11">
    <name type="scientific">Tautonia sociabilis</name>
    <dbReference type="NCBI Taxonomy" id="2080755"/>
    <lineage>
        <taxon>Bacteria</taxon>
        <taxon>Pseudomonadati</taxon>
        <taxon>Planctomycetota</taxon>
        <taxon>Planctomycetia</taxon>
        <taxon>Isosphaerales</taxon>
        <taxon>Isosphaeraceae</taxon>
        <taxon>Tautonia</taxon>
    </lineage>
</organism>
<keyword evidence="5 8" id="KW-1133">Transmembrane helix</keyword>
<evidence type="ECO:0000256" key="8">
    <source>
        <dbReference type="SAM" id="Phobius"/>
    </source>
</evidence>
<evidence type="ECO:0000256" key="4">
    <source>
        <dbReference type="ARBA" id="ARBA00022692"/>
    </source>
</evidence>
<dbReference type="Proteomes" id="UP000280296">
    <property type="component" value="Unassembled WGS sequence"/>
</dbReference>
<comment type="subcellular location">
    <subcellularLocation>
        <location evidence="1">Cell membrane</location>
        <topology evidence="1">Multi-pass membrane protein</topology>
    </subcellularLocation>
</comment>
<feature type="region of interest" description="Disordered" evidence="7">
    <location>
        <begin position="1"/>
        <end position="26"/>
    </location>
</feature>
<proteinExistence type="inferred from homology"/>
<reference evidence="10 11" key="2">
    <citation type="submission" date="2019-01" db="EMBL/GenBank/DDBJ databases">
        <title>Tautonia sociabilis, a novel thermotolerant planctomycete of Isosphaeraceae family, isolated from a 4000 m deep subterranean habitat.</title>
        <authorList>
            <person name="Kovaleva O.L."/>
            <person name="Elcheninov A.G."/>
            <person name="Van Heerden E."/>
            <person name="Toshchakov S.V."/>
            <person name="Novikov A."/>
            <person name="Bonch-Osmolovskaya E.A."/>
            <person name="Kublanov I.V."/>
        </authorList>
    </citation>
    <scope>NUCLEOTIDE SEQUENCE [LARGE SCALE GENOMIC DNA]</scope>
    <source>
        <strain evidence="10 11">GM2012</strain>
    </source>
</reference>
<evidence type="ECO:0000259" key="9">
    <source>
        <dbReference type="Pfam" id="PF00482"/>
    </source>
</evidence>
<evidence type="ECO:0000256" key="5">
    <source>
        <dbReference type="ARBA" id="ARBA00022989"/>
    </source>
</evidence>
<feature type="transmembrane region" description="Helical" evidence="8">
    <location>
        <begin position="328"/>
        <end position="354"/>
    </location>
</feature>
<dbReference type="Gene3D" id="1.20.81.30">
    <property type="entry name" value="Type II secretion system (T2SS), domain F"/>
    <property type="match status" value="2"/>
</dbReference>
<keyword evidence="11" id="KW-1185">Reference proteome</keyword>
<dbReference type="InterPro" id="IPR018076">
    <property type="entry name" value="T2SS_GspF_dom"/>
</dbReference>
<reference evidence="10 11" key="1">
    <citation type="submission" date="2018-12" db="EMBL/GenBank/DDBJ databases">
        <authorList>
            <person name="Toschakov S.V."/>
        </authorList>
    </citation>
    <scope>NUCLEOTIDE SEQUENCE [LARGE SCALE GENOMIC DNA]</scope>
    <source>
        <strain evidence="10 11">GM2012</strain>
    </source>
</reference>
<protein>
    <recommendedName>
        <fullName evidence="9">Type II secretion system protein GspF domain-containing protein</fullName>
    </recommendedName>
</protein>
<comment type="similarity">
    <text evidence="2">Belongs to the GSP F family.</text>
</comment>
<evidence type="ECO:0000256" key="1">
    <source>
        <dbReference type="ARBA" id="ARBA00004651"/>
    </source>
</evidence>
<dbReference type="Pfam" id="PF00482">
    <property type="entry name" value="T2SSF"/>
    <property type="match status" value="2"/>
</dbReference>
<evidence type="ECO:0000256" key="3">
    <source>
        <dbReference type="ARBA" id="ARBA00022475"/>
    </source>
</evidence>
<feature type="compositionally biased region" description="Pro residues" evidence="7">
    <location>
        <begin position="11"/>
        <end position="22"/>
    </location>
</feature>
<evidence type="ECO:0000256" key="7">
    <source>
        <dbReference type="SAM" id="MobiDB-lite"/>
    </source>
</evidence>
<dbReference type="PANTHER" id="PTHR30012:SF0">
    <property type="entry name" value="TYPE II SECRETION SYSTEM PROTEIN F-RELATED"/>
    <property type="match status" value="1"/>
</dbReference>
<dbReference type="InterPro" id="IPR042094">
    <property type="entry name" value="T2SS_GspF_sf"/>
</dbReference>
<keyword evidence="3" id="KW-1003">Cell membrane</keyword>
<dbReference type="AlphaFoldDB" id="A0A432MKX4"/>
<dbReference type="PANTHER" id="PTHR30012">
    <property type="entry name" value="GENERAL SECRETION PATHWAY PROTEIN"/>
    <property type="match status" value="1"/>
</dbReference>
<feature type="domain" description="Type II secretion system protein GspF" evidence="9">
    <location>
        <begin position="233"/>
        <end position="355"/>
    </location>
</feature>
<name>A0A432MKX4_9BACT</name>
<dbReference type="EMBL" id="RYZH01000014">
    <property type="protein sequence ID" value="RUL88073.1"/>
    <property type="molecule type" value="Genomic_DNA"/>
</dbReference>
<feature type="transmembrane region" description="Helical" evidence="8">
    <location>
        <begin position="184"/>
        <end position="203"/>
    </location>
</feature>
<sequence>MTAPSQDAPDPAGPPPPGPGPGPMNDAEAAEFSRLVGGLAGAGLALPEGLRVLGEEVGSARVRSALARVADRVEAGDSLGKAIAAERDVPEHLVGIVRAAERSGRLAEVLAEAAHFERIGAELSWQVLLRLAYPTLLICLFVLIFQIFSALVTEGFQEIYSSFGVELSSLTFGLLNVSQFVSRAIWPAPVFILLASGGLWLLSRGVTRKARRRVASGIPLFGALWRNAALAEFSSLMALLIECRLSAPEALTLASRGVRDPDLIAACDGAALEVSNGQPLSEACRSYRLFPAGFDRLLSWAETHQALPDTFRLAAEAFASRARTQAALIGLFLSTSVVMIVVIGIVLMVLGLLLPILKLLAELSGGGPSVLW</sequence>
<evidence type="ECO:0000256" key="6">
    <source>
        <dbReference type="ARBA" id="ARBA00023136"/>
    </source>
</evidence>
<feature type="transmembrane region" description="Helical" evidence="8">
    <location>
        <begin position="131"/>
        <end position="152"/>
    </location>
</feature>